<dbReference type="Pfam" id="PF13812">
    <property type="entry name" value="PPR_3"/>
    <property type="match status" value="1"/>
</dbReference>
<dbReference type="Gene3D" id="1.25.40.10">
    <property type="entry name" value="Tetratricopeptide repeat domain"/>
    <property type="match status" value="3"/>
</dbReference>
<feature type="repeat" description="PPR" evidence="2">
    <location>
        <begin position="781"/>
        <end position="815"/>
    </location>
</feature>
<dbReference type="PANTHER" id="PTHR47942:SF63">
    <property type="entry name" value="PENTATRICOPEPTIDE REPEAT-CONTAINING PROTEIN"/>
    <property type="match status" value="1"/>
</dbReference>
<sequence length="875" mass="97123">MDQPSKKRNPANKRQAIKWIVQGVEKCLADQELPLPPTNITCNRFRKNNAEKLYTYRRREDASLVDALYLLANAKSQKEVTNAGIAIHGLMGGEGSSLSENFPIEVTERVIKATASTGLISLSLDLLRRLLQCDAFPSSMAYTAVINALRKHGRIFQIEEILTELGSSYRRIQNLQLKSLGNSVAIANVAAGVDIVAFNAFVASLCDAAVNEVPFIESSSIETDNLDMESFDWTFFNDNNSTAVTSPSEKYLYKALNLLRGNTARTRFALQEDPDIYSYNTLLAATAKCSRLVVSNELCQCIVESCLRGMKQRGIQPDVFTYNARIDVALRAGTSENGLRKESEAIRLIDEVISDPRINIDRYTINHALVPFLRAGRGDEVMNMLMSFFKTNENNSKLASSAFEAFLNTLVKNEEVDFARELLETFFLPLHSRRIQLSQRVRVVRKEPGLVDMDGHNHVYTTNHLISPTTRHFNMLFGGYSKAYRLVASCRRGADSAFYGGSDLSSDLLISLRQKAYSLLDSMLEIGVLVDGFSVSSLMTFPSSSSNITLLLKRTEREIRSELSPAAYRSIISAYGKAEDVSSACWMFFDEMARACEKRGMNVESWNVLLGALAHERSEENRQTLLDPFSSAAAQRNGNRESSDAQYLESNPIFSLVYGKTCVDASLSILGAMRSRRSFLSSSGIWYIPKPNSQTYCQVATVISRSGNRVSNSVLANELFRCAKEDGVSADGRFLNAALRCFGDDIDSAIKAWKSGIGTAALGISSGARNEYSCVKHRANLSAAYNGLMHVCGRANRPDVALRLCYAMSKAGIEPTEANLNSYYGGKRIAMNGSDGRRRLDLKNQFESLLTVECTKYNTNDRRRAGDKKIRIILS</sequence>
<evidence type="ECO:0008006" key="5">
    <source>
        <dbReference type="Google" id="ProtNLM"/>
    </source>
</evidence>
<dbReference type="Proteomes" id="UP001516023">
    <property type="component" value="Unassembled WGS sequence"/>
</dbReference>
<dbReference type="InterPro" id="IPR051222">
    <property type="entry name" value="PPR/CCM1_RNA-binding"/>
</dbReference>
<accession>A0ABD3NYZ9</accession>
<dbReference type="PANTHER" id="PTHR47942">
    <property type="entry name" value="TETRATRICOPEPTIDE REPEAT (TPR)-LIKE SUPERFAMILY PROTEIN-RELATED"/>
    <property type="match status" value="1"/>
</dbReference>
<reference evidence="3 4" key="1">
    <citation type="journal article" date="2020" name="G3 (Bethesda)">
        <title>Improved Reference Genome for Cyclotella cryptica CCMP332, a Model for Cell Wall Morphogenesis, Salinity Adaptation, and Lipid Production in Diatoms (Bacillariophyta).</title>
        <authorList>
            <person name="Roberts W.R."/>
            <person name="Downey K.M."/>
            <person name="Ruck E.C."/>
            <person name="Traller J.C."/>
            <person name="Alverson A.J."/>
        </authorList>
    </citation>
    <scope>NUCLEOTIDE SEQUENCE [LARGE SCALE GENOMIC DNA]</scope>
    <source>
        <strain evidence="3 4">CCMP332</strain>
    </source>
</reference>
<dbReference type="AlphaFoldDB" id="A0ABD3NYZ9"/>
<dbReference type="EMBL" id="JABMIG020000335">
    <property type="protein sequence ID" value="KAL3780889.1"/>
    <property type="molecule type" value="Genomic_DNA"/>
</dbReference>
<evidence type="ECO:0000313" key="3">
    <source>
        <dbReference type="EMBL" id="KAL3780889.1"/>
    </source>
</evidence>
<evidence type="ECO:0000313" key="4">
    <source>
        <dbReference type="Proteomes" id="UP001516023"/>
    </source>
</evidence>
<dbReference type="PROSITE" id="PS51375">
    <property type="entry name" value="PPR"/>
    <property type="match status" value="1"/>
</dbReference>
<evidence type="ECO:0000256" key="2">
    <source>
        <dbReference type="PROSITE-ProRule" id="PRU00708"/>
    </source>
</evidence>
<protein>
    <recommendedName>
        <fullName evidence="5">Pentatricopeptide repeat-containing protein</fullName>
    </recommendedName>
</protein>
<proteinExistence type="predicted"/>
<keyword evidence="4" id="KW-1185">Reference proteome</keyword>
<gene>
    <name evidence="3" type="ORF">HJC23_009935</name>
</gene>
<dbReference type="InterPro" id="IPR011990">
    <property type="entry name" value="TPR-like_helical_dom_sf"/>
</dbReference>
<keyword evidence="1" id="KW-0677">Repeat</keyword>
<evidence type="ECO:0000256" key="1">
    <source>
        <dbReference type="ARBA" id="ARBA00022737"/>
    </source>
</evidence>
<dbReference type="NCBIfam" id="TIGR00756">
    <property type="entry name" value="PPR"/>
    <property type="match status" value="1"/>
</dbReference>
<dbReference type="Pfam" id="PF01535">
    <property type="entry name" value="PPR"/>
    <property type="match status" value="2"/>
</dbReference>
<dbReference type="InterPro" id="IPR002885">
    <property type="entry name" value="PPR_rpt"/>
</dbReference>
<comment type="caution">
    <text evidence="3">The sequence shown here is derived from an EMBL/GenBank/DDBJ whole genome shotgun (WGS) entry which is preliminary data.</text>
</comment>
<organism evidence="3 4">
    <name type="scientific">Cyclotella cryptica</name>
    <dbReference type="NCBI Taxonomy" id="29204"/>
    <lineage>
        <taxon>Eukaryota</taxon>
        <taxon>Sar</taxon>
        <taxon>Stramenopiles</taxon>
        <taxon>Ochrophyta</taxon>
        <taxon>Bacillariophyta</taxon>
        <taxon>Coscinodiscophyceae</taxon>
        <taxon>Thalassiosirophycidae</taxon>
        <taxon>Stephanodiscales</taxon>
        <taxon>Stephanodiscaceae</taxon>
        <taxon>Cyclotella</taxon>
    </lineage>
</organism>
<name>A0ABD3NYZ9_9STRA</name>